<organism evidence="2 3">
    <name type="scientific">Thiolapillus brandeum</name>
    <dbReference type="NCBI Taxonomy" id="1076588"/>
    <lineage>
        <taxon>Bacteria</taxon>
        <taxon>Pseudomonadati</taxon>
        <taxon>Pseudomonadota</taxon>
        <taxon>Gammaproteobacteria</taxon>
        <taxon>Chromatiales</taxon>
        <taxon>Sedimenticolaceae</taxon>
        <taxon>Thiolapillus</taxon>
    </lineage>
</organism>
<dbReference type="EMBL" id="AP012273">
    <property type="protein sequence ID" value="BAO44898.1"/>
    <property type="molecule type" value="Genomic_DNA"/>
</dbReference>
<dbReference type="InterPro" id="IPR036163">
    <property type="entry name" value="HMA_dom_sf"/>
</dbReference>
<dbReference type="InterPro" id="IPR001802">
    <property type="entry name" value="MerP/CopZ"/>
</dbReference>
<evidence type="ECO:0000313" key="3">
    <source>
        <dbReference type="Proteomes" id="UP000031631"/>
    </source>
</evidence>
<dbReference type="PROSITE" id="PS50846">
    <property type="entry name" value="HMA_2"/>
    <property type="match status" value="1"/>
</dbReference>
<dbReference type="Proteomes" id="UP000031631">
    <property type="component" value="Chromosome"/>
</dbReference>
<dbReference type="Pfam" id="PF00403">
    <property type="entry name" value="HMA"/>
    <property type="match status" value="1"/>
</dbReference>
<sequence length="79" mass="8421">MTTVFAGEPKTVVLDVPGMTCKFCPITVRKALQKVPGVIEAKSDYASKTATVVYDPDKTEVSALTDATANAGYESHARK</sequence>
<dbReference type="PRINTS" id="PR00946">
    <property type="entry name" value="HGSCAVENGER"/>
</dbReference>
<dbReference type="InterPro" id="IPR006121">
    <property type="entry name" value="HMA_dom"/>
</dbReference>
<keyword evidence="3" id="KW-1185">Reference proteome</keyword>
<gene>
    <name evidence="2" type="ORF">TBH_C1983</name>
</gene>
<name>A0A7U6GJL2_9GAMM</name>
<dbReference type="KEGG" id="tbn:TBH_C1983"/>
<dbReference type="GO" id="GO:0046872">
    <property type="term" value="F:metal ion binding"/>
    <property type="evidence" value="ECO:0007669"/>
    <property type="project" value="InterPro"/>
</dbReference>
<dbReference type="Gene3D" id="3.30.70.100">
    <property type="match status" value="1"/>
</dbReference>
<feature type="domain" description="HMA" evidence="1">
    <location>
        <begin position="10"/>
        <end position="76"/>
    </location>
</feature>
<dbReference type="CDD" id="cd00371">
    <property type="entry name" value="HMA"/>
    <property type="match status" value="1"/>
</dbReference>
<proteinExistence type="predicted"/>
<dbReference type="SUPFAM" id="SSF55008">
    <property type="entry name" value="HMA, heavy metal-associated domain"/>
    <property type="match status" value="1"/>
</dbReference>
<accession>A0A7U6GJL2</accession>
<evidence type="ECO:0000313" key="2">
    <source>
        <dbReference type="EMBL" id="BAO44898.1"/>
    </source>
</evidence>
<evidence type="ECO:0000259" key="1">
    <source>
        <dbReference type="PROSITE" id="PS50846"/>
    </source>
</evidence>
<dbReference type="AlphaFoldDB" id="A0A7U6GJL2"/>
<reference evidence="2 3" key="1">
    <citation type="journal article" date="2014" name="PLoS ONE">
        <title>Physiological and genomic features of a novel sulfur-oxidizing gammaproteobacterium belonging to a previously uncultivated symbiotic lineage isolated from a hydrothermal vent.</title>
        <authorList>
            <person name="Nunoura T."/>
            <person name="Takaki Y."/>
            <person name="Kazama H."/>
            <person name="Kakuta J."/>
            <person name="Shimamura S."/>
            <person name="Makita H."/>
            <person name="Hirai M."/>
            <person name="Miyazaki M."/>
            <person name="Takai K."/>
        </authorList>
    </citation>
    <scope>NUCLEOTIDE SEQUENCE [LARGE SCALE GENOMIC DNA]</scope>
    <source>
        <strain evidence="2 3">Hiromi1</strain>
    </source>
</reference>
<protein>
    <submittedName>
        <fullName evidence="2">Periplasmic mercuric ion binding protein</fullName>
    </submittedName>
</protein>